<reference evidence="3" key="1">
    <citation type="journal article" date="2013" name="Genome Announc.">
        <title>Draft genome sequence of the ascomycete Phaeoacremonium aleophilum strain UCR-PA7, a causal agent of the esca disease complex in grapevines.</title>
        <authorList>
            <person name="Blanco-Ulate B."/>
            <person name="Rolshausen P."/>
            <person name="Cantu D."/>
        </authorList>
    </citation>
    <scope>NUCLEOTIDE SEQUENCE [LARGE SCALE GENOMIC DNA]</scope>
    <source>
        <strain evidence="3">UCR-PA7</strain>
    </source>
</reference>
<proteinExistence type="predicted"/>
<accession>R8BLG2</accession>
<feature type="region of interest" description="Disordered" evidence="1">
    <location>
        <begin position="1"/>
        <end position="49"/>
    </location>
</feature>
<feature type="compositionally biased region" description="Polar residues" evidence="1">
    <location>
        <begin position="1"/>
        <end position="10"/>
    </location>
</feature>
<dbReference type="GeneID" id="19324788"/>
<sequence length="364" mass="41680">MGKSASSQLAPQGASGRLLSQDEDDANQNIVEPRILMKQRGKGSKRGKEARDVLQSAYTALWEMAEGSFLSPKQQKAIWPYLTWPPVPQWHILQFDAQQDWNSLGYTVEPDDHTIKRALAGIFQPKRRVYPGQLYYKHLLIPIFFRHQEDGSDVCMWGMIHVQKGKNVAYFHVFTKWQEDIHGTNVKAWSKIFDPQSLFGGHLRGFNMKIVIQVHNGDLDAQAFRKQNDVEEWSKWTFFYSIHVARHLMLLGAADDQIPHFDVQKNGPEGVVQLLVGIHTAFEHAGIQVTTKWPPSKLEEDEDNVVFYRKVCQDMRYAFEPDEVEMSLVSESDGTNEDLDGTTLIDDLSPDRATCDETEDDEMI</sequence>
<protein>
    <submittedName>
        <fullName evidence="2">Uncharacterized protein</fullName>
    </submittedName>
</protein>
<evidence type="ECO:0000313" key="3">
    <source>
        <dbReference type="Proteomes" id="UP000014074"/>
    </source>
</evidence>
<evidence type="ECO:0000256" key="1">
    <source>
        <dbReference type="SAM" id="MobiDB-lite"/>
    </source>
</evidence>
<dbReference type="OrthoDB" id="5216672at2759"/>
<dbReference type="RefSeq" id="XP_007915091.1">
    <property type="nucleotide sequence ID" value="XM_007916900.1"/>
</dbReference>
<dbReference type="Proteomes" id="UP000014074">
    <property type="component" value="Unassembled WGS sequence"/>
</dbReference>
<keyword evidence="3" id="KW-1185">Reference proteome</keyword>
<evidence type="ECO:0000313" key="2">
    <source>
        <dbReference type="EMBL" id="EOO00172.1"/>
    </source>
</evidence>
<name>R8BLG2_PHAM7</name>
<dbReference type="KEGG" id="tmn:UCRPA7_4346"/>
<dbReference type="HOGENOM" id="CLU_761143_0_0_1"/>
<dbReference type="AlphaFoldDB" id="R8BLG2"/>
<dbReference type="EMBL" id="KB933102">
    <property type="protein sequence ID" value="EOO00172.1"/>
    <property type="molecule type" value="Genomic_DNA"/>
</dbReference>
<feature type="region of interest" description="Disordered" evidence="1">
    <location>
        <begin position="329"/>
        <end position="364"/>
    </location>
</feature>
<organism evidence="2 3">
    <name type="scientific">Phaeoacremonium minimum (strain UCR-PA7)</name>
    <name type="common">Esca disease fungus</name>
    <name type="synonym">Togninia minima</name>
    <dbReference type="NCBI Taxonomy" id="1286976"/>
    <lineage>
        <taxon>Eukaryota</taxon>
        <taxon>Fungi</taxon>
        <taxon>Dikarya</taxon>
        <taxon>Ascomycota</taxon>
        <taxon>Pezizomycotina</taxon>
        <taxon>Sordariomycetes</taxon>
        <taxon>Sordariomycetidae</taxon>
        <taxon>Togniniales</taxon>
        <taxon>Togniniaceae</taxon>
        <taxon>Phaeoacremonium</taxon>
    </lineage>
</organism>
<gene>
    <name evidence="2" type="ORF">UCRPA7_4346</name>
</gene>